<dbReference type="GO" id="GO:0005524">
    <property type="term" value="F:ATP binding"/>
    <property type="evidence" value="ECO:0007669"/>
    <property type="project" value="UniProtKB-KW"/>
</dbReference>
<dbReference type="AlphaFoldDB" id="A0A143PPR3"/>
<gene>
    <name evidence="6" type="ORF">LuPra_03371</name>
</gene>
<reference evidence="7" key="2">
    <citation type="submission" date="2016-04" db="EMBL/GenBank/DDBJ databases">
        <title>First Complete Genome Sequence of a Subdivision 6 Acidobacterium.</title>
        <authorList>
            <person name="Huang S."/>
            <person name="Vieira S."/>
            <person name="Bunk B."/>
            <person name="Riedel T."/>
            <person name="Sproeer C."/>
            <person name="Overmann J."/>
        </authorList>
    </citation>
    <scope>NUCLEOTIDE SEQUENCE [LARGE SCALE GENOMIC DNA]</scope>
    <source>
        <strain evidence="7">DSM 100886 HEG_-6_39</strain>
    </source>
</reference>
<accession>A0A143PPR3</accession>
<protein>
    <recommendedName>
        <fullName evidence="5">SF3 helicase domain-containing protein</fullName>
    </recommendedName>
</protein>
<dbReference type="Pfam" id="PF09250">
    <property type="entry name" value="Prim-Pol"/>
    <property type="match status" value="1"/>
</dbReference>
<dbReference type="SUPFAM" id="SSF56747">
    <property type="entry name" value="Prim-pol domain"/>
    <property type="match status" value="1"/>
</dbReference>
<dbReference type="InterPro" id="IPR051620">
    <property type="entry name" value="ORF904-like_C"/>
</dbReference>
<dbReference type="EMBL" id="CP015136">
    <property type="protein sequence ID" value="AMY10143.1"/>
    <property type="molecule type" value="Genomic_DNA"/>
</dbReference>
<dbReference type="OrthoDB" id="9763644at2"/>
<evidence type="ECO:0000313" key="6">
    <source>
        <dbReference type="EMBL" id="AMY10143.1"/>
    </source>
</evidence>
<dbReference type="PROSITE" id="PS51206">
    <property type="entry name" value="SF3_HELICASE_1"/>
    <property type="match status" value="1"/>
</dbReference>
<reference evidence="6 7" key="1">
    <citation type="journal article" date="2016" name="Genome Announc.">
        <title>First Complete Genome Sequence of a Subdivision 6 Acidobacterium Strain.</title>
        <authorList>
            <person name="Huang S."/>
            <person name="Vieira S."/>
            <person name="Bunk B."/>
            <person name="Riedel T."/>
            <person name="Sproer C."/>
            <person name="Overmann J."/>
        </authorList>
    </citation>
    <scope>NUCLEOTIDE SEQUENCE [LARGE SCALE GENOMIC DNA]</scope>
    <source>
        <strain evidence="7">DSM 100886 HEG_-6_39</strain>
    </source>
</reference>
<evidence type="ECO:0000256" key="4">
    <source>
        <dbReference type="SAM" id="MobiDB-lite"/>
    </source>
</evidence>
<sequence length="850" mass="93466">MNPSPAELDLVHHEAREAWRAGLSPLPCNHEKRPVEAWAAYQRARPNAQAVRSYYPGAASLGIVTGPKPDDPDPRVAALPGVEAMDFDDEATYLQAKEHADAARIHDVVTRIENGYCDRTPRGGRRWLYRCTDVTGSQKIAHRPATAHEVTTLIETRGTGGYAVVAPTLSSVHPSGKPYVRLSGGFATIVEITPAERRALLDYLRSYDEMPAKVPTSAAPRGATRAAGQDVRPGDDYNARQSWHDVLDRYGWQALYTRRDGVTAWLRPGKTTAGLSATTGYGGSDVMKVFTSSSLLDSGRSSYDKFGVYAAYEHGGDHKAAAKALWAQGYGTPASQPVPVRLERTGEPTATDAEPTTDAARNTELRLAEQFAAAHDGQIKYDIQAKTFYSFTGHRWVKDVDHRTDRALAAYVRHLQHDALDIDDKDARANRLKFLWRCESNRGLQAVLSLIKSRAAIATSGSEWDTNPLVLCTPSGVVDLRTGALRPGQPADMITLSTRIPFDPDAPMDRFETFLNTTFAECPGKLTVEESLELLEFLWLFLGLCLTGLTTEQVWLLCVGGGANGKSTLLDLLLYVLGEYGATANADSFVGDADKRGEDLAVLRGKRVVAVSEFSNSRQMDAVRLKNLTGDEPIKCRLLHQNFMEFYPQFKLLFACNELPNVNDTSKGFWRRVRTVPFPHSFPVNASYKDGLKAQAPGILAWLVSGCVAYFQRQGLPEPRIVQRTTAQWRDDSDILGQFLNARTVKDAAAYETSAALYGAFEAWCDSEGIRGRDRWGAKRFGAEIQKHATPSRTSIRRGFTGLRLAAGPVSIMTDDASGPVFEKVSRTKPLYSSLRDDASLSVIESEEVA</sequence>
<dbReference type="SMART" id="SM00885">
    <property type="entry name" value="D5_N"/>
    <property type="match status" value="1"/>
</dbReference>
<dbReference type="InterPro" id="IPR014015">
    <property type="entry name" value="Helicase_SF3_DNA-vir"/>
</dbReference>
<evidence type="ECO:0000259" key="5">
    <source>
        <dbReference type="PROSITE" id="PS51206"/>
    </source>
</evidence>
<evidence type="ECO:0000256" key="3">
    <source>
        <dbReference type="ARBA" id="ARBA00022840"/>
    </source>
</evidence>
<keyword evidence="1" id="KW-0547">Nucleotide-binding</keyword>
<proteinExistence type="predicted"/>
<dbReference type="InterPro" id="IPR006500">
    <property type="entry name" value="Helicase_put_C_phage/plasmid"/>
</dbReference>
<feature type="domain" description="SF3 helicase" evidence="5">
    <location>
        <begin position="533"/>
        <end position="691"/>
    </location>
</feature>
<keyword evidence="3" id="KW-0067">ATP-binding</keyword>
<dbReference type="InterPro" id="IPR015330">
    <property type="entry name" value="DNA_primase/pol_bifunc_N"/>
</dbReference>
<dbReference type="InterPro" id="IPR045455">
    <property type="entry name" value="NrS-1_pol-like_helicase"/>
</dbReference>
<feature type="region of interest" description="Disordered" evidence="4">
    <location>
        <begin position="214"/>
        <end position="235"/>
    </location>
</feature>
<dbReference type="PANTHER" id="PTHR35372:SF2">
    <property type="entry name" value="SF3 HELICASE DOMAIN-CONTAINING PROTEIN"/>
    <property type="match status" value="1"/>
</dbReference>
<dbReference type="InterPro" id="IPR014818">
    <property type="entry name" value="Phage/plasmid_primase_P4_C"/>
</dbReference>
<dbReference type="PANTHER" id="PTHR35372">
    <property type="entry name" value="ATP BINDING PROTEIN-RELATED"/>
    <property type="match status" value="1"/>
</dbReference>
<organism evidence="6 7">
    <name type="scientific">Luteitalea pratensis</name>
    <dbReference type="NCBI Taxonomy" id="1855912"/>
    <lineage>
        <taxon>Bacteria</taxon>
        <taxon>Pseudomonadati</taxon>
        <taxon>Acidobacteriota</taxon>
        <taxon>Vicinamibacteria</taxon>
        <taxon>Vicinamibacterales</taxon>
        <taxon>Vicinamibacteraceae</taxon>
        <taxon>Luteitalea</taxon>
    </lineage>
</organism>
<dbReference type="GO" id="GO:0016787">
    <property type="term" value="F:hydrolase activity"/>
    <property type="evidence" value="ECO:0007669"/>
    <property type="project" value="UniProtKB-KW"/>
</dbReference>
<dbReference type="KEGG" id="abac:LuPra_03371"/>
<dbReference type="Pfam" id="PF08706">
    <property type="entry name" value="D5_N"/>
    <property type="match status" value="1"/>
</dbReference>
<dbReference type="RefSeq" id="WP_110171814.1">
    <property type="nucleotide sequence ID" value="NZ_CP015136.1"/>
</dbReference>
<dbReference type="InterPro" id="IPR027417">
    <property type="entry name" value="P-loop_NTPase"/>
</dbReference>
<evidence type="ECO:0000256" key="2">
    <source>
        <dbReference type="ARBA" id="ARBA00022801"/>
    </source>
</evidence>
<dbReference type="Proteomes" id="UP000076079">
    <property type="component" value="Chromosome"/>
</dbReference>
<dbReference type="Pfam" id="PF19263">
    <property type="entry name" value="DUF5906"/>
    <property type="match status" value="1"/>
</dbReference>
<keyword evidence="7" id="KW-1185">Reference proteome</keyword>
<dbReference type="NCBIfam" id="TIGR01613">
    <property type="entry name" value="primase_Cterm"/>
    <property type="match status" value="1"/>
</dbReference>
<name>A0A143PPR3_LUTPR</name>
<dbReference type="PATRIC" id="fig|1813736.3.peg.3580"/>
<evidence type="ECO:0000313" key="7">
    <source>
        <dbReference type="Proteomes" id="UP000076079"/>
    </source>
</evidence>
<dbReference type="Gene3D" id="3.40.50.300">
    <property type="entry name" value="P-loop containing nucleotide triphosphate hydrolases"/>
    <property type="match status" value="1"/>
</dbReference>
<dbReference type="SUPFAM" id="SSF52540">
    <property type="entry name" value="P-loop containing nucleoside triphosphate hydrolases"/>
    <property type="match status" value="1"/>
</dbReference>
<evidence type="ECO:0000256" key="1">
    <source>
        <dbReference type="ARBA" id="ARBA00022741"/>
    </source>
</evidence>
<keyword evidence="2" id="KW-0378">Hydrolase</keyword>